<dbReference type="Proteomes" id="UP000270036">
    <property type="component" value="Chromosome"/>
</dbReference>
<name>A0A448NSV7_9FLAO</name>
<keyword evidence="1" id="KW-1133">Transmembrane helix</keyword>
<keyword evidence="1" id="KW-0472">Membrane</keyword>
<feature type="transmembrane region" description="Helical" evidence="1">
    <location>
        <begin position="5"/>
        <end position="23"/>
    </location>
</feature>
<evidence type="ECO:0000313" key="4">
    <source>
        <dbReference type="Proteomes" id="UP000028349"/>
    </source>
</evidence>
<keyword evidence="1" id="KW-0812">Transmembrane</keyword>
<dbReference type="AlphaFoldDB" id="A0A448NSV7"/>
<keyword evidence="4" id="KW-1185">Reference proteome</keyword>
<reference evidence="3 5" key="2">
    <citation type="submission" date="2018-12" db="EMBL/GenBank/DDBJ databases">
        <authorList>
            <consortium name="Pathogen Informatics"/>
        </authorList>
    </citation>
    <scope>NUCLEOTIDE SEQUENCE [LARGE SCALE GENOMIC DNA]</scope>
    <source>
        <strain evidence="3 5">NCTC13489</strain>
    </source>
</reference>
<feature type="transmembrane region" description="Helical" evidence="1">
    <location>
        <begin position="35"/>
        <end position="56"/>
    </location>
</feature>
<dbReference type="Proteomes" id="UP000028349">
    <property type="component" value="Unassembled WGS sequence"/>
</dbReference>
<dbReference type="RefSeq" id="WP_034717807.1">
    <property type="nucleotide sequence ID" value="NZ_FOIX01000001.1"/>
</dbReference>
<evidence type="ECO:0000313" key="3">
    <source>
        <dbReference type="EMBL" id="VEI00223.1"/>
    </source>
</evidence>
<evidence type="ECO:0000256" key="1">
    <source>
        <dbReference type="SAM" id="Phobius"/>
    </source>
</evidence>
<organism evidence="3 5">
    <name type="scientific">Kaistella antarctica</name>
    <dbReference type="NCBI Taxonomy" id="266748"/>
    <lineage>
        <taxon>Bacteria</taxon>
        <taxon>Pseudomonadati</taxon>
        <taxon>Bacteroidota</taxon>
        <taxon>Flavobacteriia</taxon>
        <taxon>Flavobacteriales</taxon>
        <taxon>Weeksellaceae</taxon>
        <taxon>Chryseobacterium group</taxon>
        <taxon>Kaistella</taxon>
    </lineage>
</organism>
<protein>
    <submittedName>
        <fullName evidence="3">Uncharacterized protein</fullName>
    </submittedName>
</protein>
<evidence type="ECO:0000313" key="2">
    <source>
        <dbReference type="EMBL" id="KEY17897.1"/>
    </source>
</evidence>
<gene>
    <name evidence="2" type="ORF">HY04_04985</name>
    <name evidence="3" type="ORF">NCTC13489_02008</name>
</gene>
<accession>A0A448NSV7</accession>
<reference evidence="2 4" key="1">
    <citation type="submission" date="2014-07" db="EMBL/GenBank/DDBJ databases">
        <authorList>
            <person name="Pisani N.G."/>
            <person name="Newman J.D."/>
        </authorList>
    </citation>
    <scope>NUCLEOTIDE SEQUENCE [LARGE SCALE GENOMIC DNA]</scope>
    <source>
        <strain evidence="2 4">LMG 24720</strain>
    </source>
</reference>
<sequence>MKNKTLFLVVGIITFIVFIGYLSEPGPHSMFGYSINIWIIRIAWLIISLSNFANYLKLKKNEK</sequence>
<dbReference type="KEGG" id="cant:NCTC13489_02008"/>
<proteinExistence type="predicted"/>
<dbReference type="EMBL" id="JPEP01000002">
    <property type="protein sequence ID" value="KEY17897.1"/>
    <property type="molecule type" value="Genomic_DNA"/>
</dbReference>
<dbReference type="EMBL" id="LR134441">
    <property type="protein sequence ID" value="VEI00223.1"/>
    <property type="molecule type" value="Genomic_DNA"/>
</dbReference>
<evidence type="ECO:0000313" key="5">
    <source>
        <dbReference type="Proteomes" id="UP000270036"/>
    </source>
</evidence>